<evidence type="ECO:0000313" key="2">
    <source>
        <dbReference type="EMBL" id="CAA9365220.1"/>
    </source>
</evidence>
<gene>
    <name evidence="2" type="ORF">AVDCRST_MAG47-520</name>
</gene>
<proteinExistence type="predicted"/>
<feature type="compositionally biased region" description="Low complexity" evidence="1">
    <location>
        <begin position="10"/>
        <end position="27"/>
    </location>
</feature>
<feature type="non-terminal residue" evidence="2">
    <location>
        <position position="77"/>
    </location>
</feature>
<reference evidence="2" key="1">
    <citation type="submission" date="2020-02" db="EMBL/GenBank/DDBJ databases">
        <authorList>
            <person name="Meier V. D."/>
        </authorList>
    </citation>
    <scope>NUCLEOTIDE SEQUENCE</scope>
    <source>
        <strain evidence="2">AVDCRST_MAG47</strain>
    </source>
</reference>
<name>A0A6J4MPJ7_9ACTN</name>
<sequence>WARSTRSTCSSSEPVRSGSSRRTTAASEDCRSASWTPCPSSAARSPRCTPRRTSSTSPASPWSRARTSCRVWSSRRP</sequence>
<dbReference type="EMBL" id="CADCUK010000037">
    <property type="protein sequence ID" value="CAA9365220.1"/>
    <property type="molecule type" value="Genomic_DNA"/>
</dbReference>
<feature type="region of interest" description="Disordered" evidence="1">
    <location>
        <begin position="1"/>
        <end position="77"/>
    </location>
</feature>
<dbReference type="AlphaFoldDB" id="A0A6J4MPJ7"/>
<feature type="compositionally biased region" description="Low complexity" evidence="1">
    <location>
        <begin position="39"/>
        <end position="66"/>
    </location>
</feature>
<evidence type="ECO:0000256" key="1">
    <source>
        <dbReference type="SAM" id="MobiDB-lite"/>
    </source>
</evidence>
<feature type="non-terminal residue" evidence="2">
    <location>
        <position position="1"/>
    </location>
</feature>
<dbReference type="EC" id="1.8.1.9" evidence="2"/>
<accession>A0A6J4MPJ7</accession>
<protein>
    <submittedName>
        <fullName evidence="2">Thioredoxin reductase</fullName>
        <ecNumber evidence="2">1.8.1.9</ecNumber>
    </submittedName>
</protein>
<organism evidence="2">
    <name type="scientific">uncultured Nocardioidaceae bacterium</name>
    <dbReference type="NCBI Taxonomy" id="253824"/>
    <lineage>
        <taxon>Bacteria</taxon>
        <taxon>Bacillati</taxon>
        <taxon>Actinomycetota</taxon>
        <taxon>Actinomycetes</taxon>
        <taxon>Propionibacteriales</taxon>
        <taxon>Nocardioidaceae</taxon>
        <taxon>environmental samples</taxon>
    </lineage>
</organism>
<keyword evidence="2" id="KW-0560">Oxidoreductase</keyword>
<dbReference type="GO" id="GO:0004791">
    <property type="term" value="F:thioredoxin-disulfide reductase (NADPH) activity"/>
    <property type="evidence" value="ECO:0007669"/>
    <property type="project" value="UniProtKB-EC"/>
</dbReference>